<feature type="region of interest" description="Disordered" evidence="2">
    <location>
        <begin position="342"/>
        <end position="376"/>
    </location>
</feature>
<feature type="coiled-coil region" evidence="1">
    <location>
        <begin position="314"/>
        <end position="341"/>
    </location>
</feature>
<dbReference type="VEuPathDB" id="FungiDB:ASPNIDRAFT2_1167323"/>
<dbReference type="OrthoDB" id="2565191at2759"/>
<dbReference type="VEuPathDB" id="FungiDB:An04g07480"/>
<dbReference type="VEuPathDB" id="FungiDB:M747DRAFT_335141"/>
<evidence type="ECO:0000259" key="3">
    <source>
        <dbReference type="Pfam" id="PF03962"/>
    </source>
</evidence>
<dbReference type="EMBL" id="BCMY01000003">
    <property type="protein sequence ID" value="GAQ38251.1"/>
    <property type="molecule type" value="Genomic_DNA"/>
</dbReference>
<dbReference type="Pfam" id="PF03962">
    <property type="entry name" value="Mnd1"/>
    <property type="match status" value="1"/>
</dbReference>
<protein>
    <recommendedName>
        <fullName evidence="3">Mnd1 HTH domain-containing protein</fullName>
    </recommendedName>
</protein>
<feature type="region of interest" description="Disordered" evidence="2">
    <location>
        <begin position="512"/>
        <end position="532"/>
    </location>
</feature>
<keyword evidence="1" id="KW-0175">Coiled coil</keyword>
<dbReference type="PANTHER" id="PTHR28054">
    <property type="entry name" value="RNA POLYMERASE I-SPECIFIC TRANSCRIPTION INITIATION FACTOR RRN10"/>
    <property type="match status" value="1"/>
</dbReference>
<dbReference type="VEuPathDB" id="FungiDB:ATCC64974_82180"/>
<dbReference type="PANTHER" id="PTHR28054:SF1">
    <property type="entry name" value="RNA POLYMERASE I-SPECIFIC TRANSCRIPTION INITIATION FACTOR RRN10"/>
    <property type="match status" value="1"/>
</dbReference>
<proteinExistence type="predicted"/>
<dbReference type="VEuPathDB" id="FungiDB:ATCC64974_82170"/>
<evidence type="ECO:0000313" key="4">
    <source>
        <dbReference type="EMBL" id="GAQ38251.1"/>
    </source>
</evidence>
<accession>A0A100IBJ5</accession>
<dbReference type="InterPro" id="IPR040453">
    <property type="entry name" value="Mnd1_HTH"/>
</dbReference>
<dbReference type="GO" id="GO:0006360">
    <property type="term" value="P:transcription by RNA polymerase I"/>
    <property type="evidence" value="ECO:0007669"/>
    <property type="project" value="InterPro"/>
</dbReference>
<comment type="caution">
    <text evidence="4">The sequence shown here is derived from an EMBL/GenBank/DDBJ whole genome shotgun (WGS) entry which is preliminary data.</text>
</comment>
<feature type="compositionally biased region" description="Basic and acidic residues" evidence="2">
    <location>
        <begin position="349"/>
        <end position="361"/>
    </location>
</feature>
<dbReference type="OMA" id="WEDNISI"/>
<evidence type="ECO:0000313" key="5">
    <source>
        <dbReference type="Proteomes" id="UP000068243"/>
    </source>
</evidence>
<feature type="compositionally biased region" description="Basic residues" evidence="2">
    <location>
        <begin position="518"/>
        <end position="532"/>
    </location>
</feature>
<sequence length="532" mass="59866">MSYGKSLALSQNSFVRPPTPDVVEAQEQDEFGARRQKRQATVYDAVAGRVNHHGFLPSVPFSSKYRDTASSSTRPVRPEEVLFRRQNAPQRYEENDFYFAHEALPPGCPLPSSELLEAIHAYSADYYDHATIDGGRDDYQSMDETALIAMGILMEEMAKESLGETGDMVLVEGEEIPTDELPLVPQLSRTMRRKRANTGQSSTMASSGDELESVVVNKRRPKKRKLGRKMTSAAELDMEDDERWSAKQALIVSHLRATGTCHTLKDLEKMIPSVASINGMQVKEYIQELTDEGRIRVEKIGSGNWYWCFGGEEKKEREERIRRLRREVDRVRGSWEDAEARLSARKQARVQEEAEEAHGDGDGDGNGNGNGEEERRRLMEQKAVLERETHQLQGEWMALATSPEGKSLPQIKEETEEYRRLAHQWTDNIYILEGAVCAAAGVGTGPGPVERLTLLLLLLLLLSLLPLRPTDTSGRFIGRLIDGVWTENFPAVSIAFSSPSTLEIWTVYSCSSSTRSPLRPHRPPPLRRRLVT</sequence>
<dbReference type="Proteomes" id="UP000068243">
    <property type="component" value="Unassembled WGS sequence"/>
</dbReference>
<feature type="domain" description="Mnd1 HTH" evidence="3">
    <location>
        <begin position="251"/>
        <end position="309"/>
    </location>
</feature>
<organism evidence="4 5">
    <name type="scientific">Aspergillus niger</name>
    <dbReference type="NCBI Taxonomy" id="5061"/>
    <lineage>
        <taxon>Eukaryota</taxon>
        <taxon>Fungi</taxon>
        <taxon>Dikarya</taxon>
        <taxon>Ascomycota</taxon>
        <taxon>Pezizomycotina</taxon>
        <taxon>Eurotiomycetes</taxon>
        <taxon>Eurotiomycetidae</taxon>
        <taxon>Eurotiales</taxon>
        <taxon>Aspergillaceae</taxon>
        <taxon>Aspergillus</taxon>
        <taxon>Aspergillus subgen. Circumdati</taxon>
    </lineage>
</organism>
<gene>
    <name evidence="4" type="ORF">ABL_02559</name>
</gene>
<evidence type="ECO:0000256" key="1">
    <source>
        <dbReference type="SAM" id="Coils"/>
    </source>
</evidence>
<dbReference type="InterPro" id="IPR022793">
    <property type="entry name" value="Rrn10"/>
</dbReference>
<evidence type="ECO:0000256" key="2">
    <source>
        <dbReference type="SAM" id="MobiDB-lite"/>
    </source>
</evidence>
<dbReference type="AlphaFoldDB" id="A0A100IBJ5"/>
<name>A0A100IBJ5_ASPNG</name>
<reference evidence="5" key="1">
    <citation type="journal article" date="2016" name="Genome Announc.">
        <title>Draft genome sequence of Aspergillus niger strain An76.</title>
        <authorList>
            <person name="Gong W."/>
            <person name="Cheng Z."/>
            <person name="Zhang H."/>
            <person name="Liu L."/>
            <person name="Gao P."/>
            <person name="Wang L."/>
        </authorList>
    </citation>
    <scope>NUCLEOTIDE SEQUENCE [LARGE SCALE GENOMIC DNA]</scope>
    <source>
        <strain evidence="5">An76</strain>
    </source>
</reference>
<feature type="region of interest" description="Disordered" evidence="2">
    <location>
        <begin position="1"/>
        <end position="36"/>
    </location>
</feature>